<dbReference type="EMBL" id="CP028913">
    <property type="protein sequence ID" value="AWB96676.1"/>
    <property type="molecule type" value="Genomic_DNA"/>
</dbReference>
<evidence type="ECO:0000256" key="4">
    <source>
        <dbReference type="SAM" id="MobiDB-lite"/>
    </source>
</evidence>
<reference evidence="6 7" key="1">
    <citation type="submission" date="2018-04" db="EMBL/GenBank/DDBJ databases">
        <authorList>
            <person name="Li J."/>
        </authorList>
    </citation>
    <scope>NUCLEOTIDE SEQUENCE [LARGE SCALE GENOMIC DNA]</scope>
    <source>
        <strain evidence="7">30A</strain>
    </source>
</reference>
<dbReference type="Gene3D" id="3.90.1530.30">
    <property type="match status" value="1"/>
</dbReference>
<evidence type="ECO:0000313" key="6">
    <source>
        <dbReference type="EMBL" id="AWB96676.1"/>
    </source>
</evidence>
<dbReference type="InterPro" id="IPR050336">
    <property type="entry name" value="Chromosome_partition/occlusion"/>
</dbReference>
<dbReference type="InterPro" id="IPR041468">
    <property type="entry name" value="HTH_ParB/Spo0J"/>
</dbReference>
<accession>A0A2S0WZC7</accession>
<dbReference type="GO" id="GO:0045881">
    <property type="term" value="P:positive regulation of sporulation resulting in formation of a cellular spore"/>
    <property type="evidence" value="ECO:0007669"/>
    <property type="project" value="TreeGrafter"/>
</dbReference>
<organism evidence="6 7">
    <name type="scientific">Agromyces badenianii</name>
    <dbReference type="NCBI Taxonomy" id="2080742"/>
    <lineage>
        <taxon>Bacteria</taxon>
        <taxon>Bacillati</taxon>
        <taxon>Actinomycetota</taxon>
        <taxon>Actinomycetes</taxon>
        <taxon>Micrococcales</taxon>
        <taxon>Microbacteriaceae</taxon>
        <taxon>Agromyces</taxon>
    </lineage>
</organism>
<dbReference type="NCBIfam" id="TIGR00180">
    <property type="entry name" value="parB_part"/>
    <property type="match status" value="1"/>
</dbReference>
<dbReference type="GO" id="GO:0007059">
    <property type="term" value="P:chromosome segregation"/>
    <property type="evidence" value="ECO:0007669"/>
    <property type="project" value="UniProtKB-KW"/>
</dbReference>
<dbReference type="OrthoDB" id="9802051at2"/>
<dbReference type="Gene3D" id="1.10.10.2830">
    <property type="match status" value="1"/>
</dbReference>
<keyword evidence="7" id="KW-1185">Reference proteome</keyword>
<comment type="similarity">
    <text evidence="1">Belongs to the ParB family.</text>
</comment>
<dbReference type="GO" id="GO:0005694">
    <property type="term" value="C:chromosome"/>
    <property type="evidence" value="ECO:0007669"/>
    <property type="project" value="TreeGrafter"/>
</dbReference>
<dbReference type="RefSeq" id="WP_108596470.1">
    <property type="nucleotide sequence ID" value="NZ_CP028913.1"/>
</dbReference>
<dbReference type="Proteomes" id="UP000244729">
    <property type="component" value="Chromosome"/>
</dbReference>
<dbReference type="KEGG" id="agm:DCE93_14325"/>
<proteinExistence type="inferred from homology"/>
<dbReference type="PANTHER" id="PTHR33375">
    <property type="entry name" value="CHROMOSOME-PARTITIONING PROTEIN PARB-RELATED"/>
    <property type="match status" value="1"/>
</dbReference>
<feature type="region of interest" description="Disordered" evidence="4">
    <location>
        <begin position="1"/>
        <end position="20"/>
    </location>
</feature>
<name>A0A2S0WZC7_9MICO</name>
<dbReference type="SUPFAM" id="SSF109709">
    <property type="entry name" value="KorB DNA-binding domain-like"/>
    <property type="match status" value="1"/>
</dbReference>
<dbReference type="InterPro" id="IPR004437">
    <property type="entry name" value="ParB/RepB/Spo0J"/>
</dbReference>
<dbReference type="InterPro" id="IPR057240">
    <property type="entry name" value="ParB_dimer_C"/>
</dbReference>
<evidence type="ECO:0000256" key="2">
    <source>
        <dbReference type="ARBA" id="ARBA00022829"/>
    </source>
</evidence>
<dbReference type="AlphaFoldDB" id="A0A2S0WZC7"/>
<evidence type="ECO:0000256" key="3">
    <source>
        <dbReference type="ARBA" id="ARBA00023125"/>
    </source>
</evidence>
<dbReference type="Pfam" id="PF23552">
    <property type="entry name" value="ParB_C"/>
    <property type="match status" value="1"/>
</dbReference>
<evidence type="ECO:0000313" key="7">
    <source>
        <dbReference type="Proteomes" id="UP000244729"/>
    </source>
</evidence>
<dbReference type="CDD" id="cd16393">
    <property type="entry name" value="SPO0J_N"/>
    <property type="match status" value="1"/>
</dbReference>
<dbReference type="SUPFAM" id="SSF110849">
    <property type="entry name" value="ParB/Sulfiredoxin"/>
    <property type="match status" value="1"/>
</dbReference>
<dbReference type="Pfam" id="PF17762">
    <property type="entry name" value="HTH_ParB"/>
    <property type="match status" value="1"/>
</dbReference>
<dbReference type="FunFam" id="1.10.10.2830:FF:000001">
    <property type="entry name" value="Chromosome partitioning protein ParB"/>
    <property type="match status" value="1"/>
</dbReference>
<feature type="domain" description="ParB-like N-terminal" evidence="5">
    <location>
        <begin position="64"/>
        <end position="156"/>
    </location>
</feature>
<evidence type="ECO:0000256" key="1">
    <source>
        <dbReference type="ARBA" id="ARBA00006295"/>
    </source>
</evidence>
<keyword evidence="3" id="KW-0238">DNA-binding</keyword>
<dbReference type="Pfam" id="PF02195">
    <property type="entry name" value="ParB_N"/>
    <property type="match status" value="1"/>
</dbReference>
<protein>
    <submittedName>
        <fullName evidence="6">Chromosome partitioning protein ParB</fullName>
    </submittedName>
</protein>
<dbReference type="PANTHER" id="PTHR33375:SF1">
    <property type="entry name" value="CHROMOSOME-PARTITIONING PROTEIN PARB-RELATED"/>
    <property type="match status" value="1"/>
</dbReference>
<keyword evidence="2" id="KW-0159">Chromosome partition</keyword>
<evidence type="ECO:0000259" key="5">
    <source>
        <dbReference type="SMART" id="SM00470"/>
    </source>
</evidence>
<dbReference type="FunFam" id="3.90.1530.30:FF:000001">
    <property type="entry name" value="Chromosome partitioning protein ParB"/>
    <property type="match status" value="1"/>
</dbReference>
<dbReference type="InterPro" id="IPR036086">
    <property type="entry name" value="ParB/Sulfiredoxin_sf"/>
</dbReference>
<sequence length="326" mass="35319">MATKRTGLGRGIGALIPSGDDATRSRPVDVFFPDSDAQPTAAIAVVEEAVASEGLITVPGAHLAHLDPNDIVPNAQQPRSVFDPDDLAELVHSVREFGVLQPIVVRRHPDLPGKYELVMGERRLRATKAAGLDSIPAVVKDTANEDMLRDALLENLHRSQLNPLEEASAYQQLLADFGITQEELASRIGRSRPQISNTLRLLKLPEPVQLRVAAGVLTAGHARAILSIGDDATEMQRFADKIVNEELSVRAAEAVATNEPKSSRQKPAAGKRQDFLEDLASRLGDRLNTRVKIALGARKGQITVDFATVQDLRRILTELGENLDGV</sequence>
<gene>
    <name evidence="6" type="ORF">DCE93_14325</name>
</gene>
<dbReference type="InterPro" id="IPR003115">
    <property type="entry name" value="ParB_N"/>
</dbReference>
<dbReference type="SMART" id="SM00470">
    <property type="entry name" value="ParB"/>
    <property type="match status" value="1"/>
</dbReference>
<dbReference type="GO" id="GO:0003677">
    <property type="term" value="F:DNA binding"/>
    <property type="evidence" value="ECO:0007669"/>
    <property type="project" value="UniProtKB-KW"/>
</dbReference>